<sequence>MKELRSAAEAVQQNLNIPSLNGGAVSKLTEFIDRERASVNHEARPVVINALGCFLGECIIRSFGGHWHRDASGLVGVQIAGYTFTNPFSYVERQLVHGAAESVMVLFLSLPTRLAAAAVPRRRTWIPVPSRRTTSS</sequence>
<accession>A0A1W1V4L8</accession>
<protein>
    <submittedName>
        <fullName evidence="1">Uncharacterized protein</fullName>
    </submittedName>
</protein>
<dbReference type="STRING" id="645990.SAMN00120144_1208"/>
<dbReference type="OrthoDB" id="7933343at2"/>
<gene>
    <name evidence="1" type="ORF">SAMN00120144_1208</name>
</gene>
<keyword evidence="2" id="KW-1185">Reference proteome</keyword>
<dbReference type="EMBL" id="FWWW01000049">
    <property type="protein sequence ID" value="SMB88298.1"/>
    <property type="molecule type" value="Genomic_DNA"/>
</dbReference>
<dbReference type="Proteomes" id="UP000192266">
    <property type="component" value="Unassembled WGS sequence"/>
</dbReference>
<dbReference type="RefSeq" id="WP_143434786.1">
    <property type="nucleotide sequence ID" value="NZ_FWWW01000049.1"/>
</dbReference>
<proteinExistence type="predicted"/>
<evidence type="ECO:0000313" key="1">
    <source>
        <dbReference type="EMBL" id="SMB88298.1"/>
    </source>
</evidence>
<reference evidence="1 2" key="1">
    <citation type="submission" date="2017-04" db="EMBL/GenBank/DDBJ databases">
        <authorList>
            <person name="Afonso C.L."/>
            <person name="Miller P.J."/>
            <person name="Scott M.A."/>
            <person name="Spackman E."/>
            <person name="Goraichik I."/>
            <person name="Dimitrov K.M."/>
            <person name="Suarez D.L."/>
            <person name="Swayne D.E."/>
        </authorList>
    </citation>
    <scope>NUCLEOTIDE SEQUENCE [LARGE SCALE GENOMIC DNA]</scope>
    <source>
        <strain evidence="1 2">DSM 11622</strain>
    </source>
</reference>
<organism evidence="1 2">
    <name type="scientific">Hymenobacter roseosalivarius DSM 11622</name>
    <dbReference type="NCBI Taxonomy" id="645990"/>
    <lineage>
        <taxon>Bacteria</taxon>
        <taxon>Pseudomonadati</taxon>
        <taxon>Bacteroidota</taxon>
        <taxon>Cytophagia</taxon>
        <taxon>Cytophagales</taxon>
        <taxon>Hymenobacteraceae</taxon>
        <taxon>Hymenobacter</taxon>
    </lineage>
</organism>
<dbReference type="AlphaFoldDB" id="A0A1W1V4L8"/>
<evidence type="ECO:0000313" key="2">
    <source>
        <dbReference type="Proteomes" id="UP000192266"/>
    </source>
</evidence>
<name>A0A1W1V4L8_9BACT</name>